<dbReference type="InterPro" id="IPR036136">
    <property type="entry name" value="Nit/Sulf_reduc_fer-like_dom_sf"/>
</dbReference>
<dbReference type="InterPro" id="IPR006067">
    <property type="entry name" value="NO2/SO3_Rdtase_4Fe4S_dom"/>
</dbReference>
<dbReference type="Proteomes" id="UP001299409">
    <property type="component" value="Unassembled WGS sequence"/>
</dbReference>
<dbReference type="Gene3D" id="3.90.480.20">
    <property type="match status" value="1"/>
</dbReference>
<dbReference type="AlphaFoldDB" id="A0A6N3DK17"/>
<evidence type="ECO:0000256" key="4">
    <source>
        <dbReference type="ARBA" id="ARBA00023004"/>
    </source>
</evidence>
<dbReference type="InterPro" id="IPR005117">
    <property type="entry name" value="NiRdtase/SiRdtase_haem-b_fer"/>
</dbReference>
<dbReference type="GO" id="GO:0046872">
    <property type="term" value="F:metal ion binding"/>
    <property type="evidence" value="ECO:0007669"/>
    <property type="project" value="UniProtKB-KW"/>
</dbReference>
<evidence type="ECO:0000256" key="3">
    <source>
        <dbReference type="ARBA" id="ARBA00023002"/>
    </source>
</evidence>
<feature type="domain" description="Nitrite/sulphite reductase 4Fe-4S" evidence="6">
    <location>
        <begin position="101"/>
        <end position="217"/>
    </location>
</feature>
<dbReference type="PANTHER" id="PTHR43809">
    <property type="entry name" value="NITRITE REDUCTASE (NADH) LARGE SUBUNIT"/>
    <property type="match status" value="1"/>
</dbReference>
<dbReference type="SUPFAM" id="SSF55124">
    <property type="entry name" value="Nitrite/Sulfite reductase N-terminal domain-like"/>
    <property type="match status" value="1"/>
</dbReference>
<dbReference type="InterPro" id="IPR045854">
    <property type="entry name" value="NO2/SO3_Rdtase_4Fe4S_sf"/>
</dbReference>
<evidence type="ECO:0000256" key="2">
    <source>
        <dbReference type="ARBA" id="ARBA00022723"/>
    </source>
</evidence>
<reference evidence="9" key="1">
    <citation type="submission" date="2019-11" db="EMBL/GenBank/DDBJ databases">
        <authorList>
            <person name="Feng L."/>
        </authorList>
    </citation>
    <scope>NUCLEOTIDE SEQUENCE</scope>
    <source>
        <strain evidence="9">IbartlettiiLFYP30</strain>
    </source>
</reference>
<keyword evidence="1" id="KW-0349">Heme</keyword>
<reference evidence="8 10" key="2">
    <citation type="submission" date="2021-10" db="EMBL/GenBank/DDBJ databases">
        <title>Collection of gut derived symbiotic bacterial strains cultured from healthy donors.</title>
        <authorList>
            <person name="Lin H."/>
            <person name="Littmann E."/>
            <person name="Claire K."/>
            <person name="Pamer E."/>
        </authorList>
    </citation>
    <scope>NUCLEOTIDE SEQUENCE [LARGE SCALE GENOMIC DNA]</scope>
    <source>
        <strain evidence="8 10">MSK.17.68</strain>
    </source>
</reference>
<dbReference type="GO" id="GO:0008942">
    <property type="term" value="F:nitrite reductase [NAD(P)H] activity"/>
    <property type="evidence" value="ECO:0007669"/>
    <property type="project" value="UniProtKB-EC"/>
</dbReference>
<proteinExistence type="predicted"/>
<dbReference type="RefSeq" id="WP_048925619.1">
    <property type="nucleotide sequence ID" value="NZ_CACRUE010000033.1"/>
</dbReference>
<protein>
    <submittedName>
        <fullName evidence="8">NAD(P)/FAD-dependent oxidoreductase</fullName>
    </submittedName>
    <submittedName>
        <fullName evidence="9">Nitrite reductase [NAD(P)H]</fullName>
        <ecNumber evidence="9">1.7.1.4</ecNumber>
    </submittedName>
</protein>
<dbReference type="EC" id="1.7.1.4" evidence="9"/>
<dbReference type="SUPFAM" id="SSF56014">
    <property type="entry name" value="Nitrite and sulphite reductase 4Fe-4S domain-like"/>
    <property type="match status" value="1"/>
</dbReference>
<evidence type="ECO:0000256" key="1">
    <source>
        <dbReference type="ARBA" id="ARBA00022617"/>
    </source>
</evidence>
<dbReference type="PANTHER" id="PTHR43809:SF1">
    <property type="entry name" value="NITRITE REDUCTASE (NADH) LARGE SUBUNIT"/>
    <property type="match status" value="1"/>
</dbReference>
<dbReference type="GO" id="GO:0051536">
    <property type="term" value="F:iron-sulfur cluster binding"/>
    <property type="evidence" value="ECO:0007669"/>
    <property type="project" value="UniProtKB-KW"/>
</dbReference>
<keyword evidence="4" id="KW-0408">Iron</keyword>
<dbReference type="InterPro" id="IPR052034">
    <property type="entry name" value="NasD-like"/>
</dbReference>
<name>A0A6N3DK17_9FIRM</name>
<sequence>MAYHGNLQKIRNGKRTFAITPHIPGGFIKPEGLIKIGEVAKKYGGVLKITSGQRILITNLQEEDLPSIWEELGMKPAVVTQNSLKNVELCPANFCKRSKYPTIGIGMRLSRKFQGMELPCRTKIGVAGCRNACGSVYAKDIGVLVDFDKMFFVTAGGSAGFHPRPSDIITRGLTEDEAFALVETILEYYNEYAMAGEKLGDFIDRISIDKFRDDVLEIAKLEKNLESKF</sequence>
<dbReference type="Pfam" id="PF03460">
    <property type="entry name" value="NIR_SIR_ferr"/>
    <property type="match status" value="1"/>
</dbReference>
<evidence type="ECO:0000313" key="10">
    <source>
        <dbReference type="Proteomes" id="UP001299409"/>
    </source>
</evidence>
<evidence type="ECO:0000313" key="9">
    <source>
        <dbReference type="EMBL" id="VYU29596.1"/>
    </source>
</evidence>
<dbReference type="Gene3D" id="3.30.413.10">
    <property type="entry name" value="Sulfite Reductase Hemoprotein, domain 1"/>
    <property type="match status" value="1"/>
</dbReference>
<keyword evidence="3 9" id="KW-0560">Oxidoreductase</keyword>
<dbReference type="Pfam" id="PF01077">
    <property type="entry name" value="NIR_SIR"/>
    <property type="match status" value="1"/>
</dbReference>
<evidence type="ECO:0000259" key="6">
    <source>
        <dbReference type="Pfam" id="PF01077"/>
    </source>
</evidence>
<dbReference type="EMBL" id="CACRUE010000033">
    <property type="protein sequence ID" value="VYU29596.1"/>
    <property type="molecule type" value="Genomic_DNA"/>
</dbReference>
<keyword evidence="2" id="KW-0479">Metal-binding</keyword>
<evidence type="ECO:0000259" key="7">
    <source>
        <dbReference type="Pfam" id="PF03460"/>
    </source>
</evidence>
<keyword evidence="5" id="KW-0411">Iron-sulfur</keyword>
<organism evidence="9">
    <name type="scientific">Intestinibacter bartlettii</name>
    <dbReference type="NCBI Taxonomy" id="261299"/>
    <lineage>
        <taxon>Bacteria</taxon>
        <taxon>Bacillati</taxon>
        <taxon>Bacillota</taxon>
        <taxon>Clostridia</taxon>
        <taxon>Peptostreptococcales</taxon>
        <taxon>Peptostreptococcaceae</taxon>
        <taxon>Intestinibacter</taxon>
    </lineage>
</organism>
<feature type="domain" description="Nitrite/Sulfite reductase ferredoxin-like" evidence="7">
    <location>
        <begin position="11"/>
        <end position="73"/>
    </location>
</feature>
<evidence type="ECO:0000313" key="8">
    <source>
        <dbReference type="EMBL" id="MCB5446321.1"/>
    </source>
</evidence>
<evidence type="ECO:0000256" key="5">
    <source>
        <dbReference type="ARBA" id="ARBA00023014"/>
    </source>
</evidence>
<gene>
    <name evidence="9" type="primary">nasD</name>
    <name evidence="9" type="ORF">IBLFYP30_02279</name>
    <name evidence="8" type="ORF">LIP50_08925</name>
</gene>
<accession>A0A6N3DK17</accession>
<keyword evidence="10" id="KW-1185">Reference proteome</keyword>
<dbReference type="EMBL" id="JAJBMB010000007">
    <property type="protein sequence ID" value="MCB5446321.1"/>
    <property type="molecule type" value="Genomic_DNA"/>
</dbReference>
<dbReference type="GO" id="GO:0020037">
    <property type="term" value="F:heme binding"/>
    <property type="evidence" value="ECO:0007669"/>
    <property type="project" value="InterPro"/>
</dbReference>